<dbReference type="InterPro" id="IPR025525">
    <property type="entry name" value="hAT-like_transposase_RNase-H"/>
</dbReference>
<reference evidence="3 4" key="1">
    <citation type="journal article" date="2016" name="Sci. Rep.">
        <title>The Dendrobium catenatum Lindl. genome sequence provides insights into polysaccharide synthase, floral development and adaptive evolution.</title>
        <authorList>
            <person name="Zhang G.Q."/>
            <person name="Xu Q."/>
            <person name="Bian C."/>
            <person name="Tsai W.C."/>
            <person name="Yeh C.M."/>
            <person name="Liu K.W."/>
            <person name="Yoshida K."/>
            <person name="Zhang L.S."/>
            <person name="Chang S.B."/>
            <person name="Chen F."/>
            <person name="Shi Y."/>
            <person name="Su Y.Y."/>
            <person name="Zhang Y.Q."/>
            <person name="Chen L.J."/>
            <person name="Yin Y."/>
            <person name="Lin M."/>
            <person name="Huang H."/>
            <person name="Deng H."/>
            <person name="Wang Z.W."/>
            <person name="Zhu S.L."/>
            <person name="Zhao X."/>
            <person name="Deng C."/>
            <person name="Niu S.C."/>
            <person name="Huang J."/>
            <person name="Wang M."/>
            <person name="Liu G.H."/>
            <person name="Yang H.J."/>
            <person name="Xiao X.J."/>
            <person name="Hsiao Y.Y."/>
            <person name="Wu W.L."/>
            <person name="Chen Y.Y."/>
            <person name="Mitsuda N."/>
            <person name="Ohme-Takagi M."/>
            <person name="Luo Y.B."/>
            <person name="Van de Peer Y."/>
            <person name="Liu Z.J."/>
        </authorList>
    </citation>
    <scope>NUCLEOTIDE SEQUENCE [LARGE SCALE GENOMIC DNA]</scope>
    <source>
        <tissue evidence="3">The whole plant</tissue>
    </source>
</reference>
<dbReference type="GO" id="GO:0003677">
    <property type="term" value="F:DNA binding"/>
    <property type="evidence" value="ECO:0007669"/>
    <property type="project" value="InterPro"/>
</dbReference>
<sequence length="256" mass="30026">MHLELGDSNYKCCPSASEWEKCVNIYKFLAQFYEITCLFSGSKYPTANLYFPCVSTAYATLKNEMSSGLEYIRRMIVGMLAKFEKYWSDYSVLLAIAVILDPRYKFNFVEWCYKKLYTGTYIIELEKVKEKLESLFANYSRPIEETSSELEVYLDEPKLDRNNELDILQYWKLNQYIFPQVSSMTRDVLCIPISIVTSKSAFSNSGRVLDQYRSVLKYDIVEALVCTKDWLYSEQGNKLKLLYNLYSYRLVIQLTS</sequence>
<dbReference type="InterPro" id="IPR012337">
    <property type="entry name" value="RNaseH-like_sf"/>
</dbReference>
<dbReference type="PANTHER" id="PTHR23272:SF192">
    <property type="entry name" value="ZINC FINGER BED DOMAIN-CONTAINING PROTEIN DAYSLEEPER-LIKE"/>
    <property type="match status" value="1"/>
</dbReference>
<evidence type="ECO:0000313" key="3">
    <source>
        <dbReference type="EMBL" id="PKU85777.1"/>
    </source>
</evidence>
<evidence type="ECO:0000259" key="2">
    <source>
        <dbReference type="Pfam" id="PF14372"/>
    </source>
</evidence>
<dbReference type="Pfam" id="PF14372">
    <property type="entry name" value="hAT-like_RNase-H"/>
    <property type="match status" value="1"/>
</dbReference>
<dbReference type="Pfam" id="PF05699">
    <property type="entry name" value="Dimer_Tnp_hAT"/>
    <property type="match status" value="1"/>
</dbReference>
<reference evidence="3 4" key="2">
    <citation type="journal article" date="2017" name="Nature">
        <title>The Apostasia genome and the evolution of orchids.</title>
        <authorList>
            <person name="Zhang G.Q."/>
            <person name="Liu K.W."/>
            <person name="Li Z."/>
            <person name="Lohaus R."/>
            <person name="Hsiao Y.Y."/>
            <person name="Niu S.C."/>
            <person name="Wang J.Y."/>
            <person name="Lin Y.C."/>
            <person name="Xu Q."/>
            <person name="Chen L.J."/>
            <person name="Yoshida K."/>
            <person name="Fujiwara S."/>
            <person name="Wang Z.W."/>
            <person name="Zhang Y.Q."/>
            <person name="Mitsuda N."/>
            <person name="Wang M."/>
            <person name="Liu G.H."/>
            <person name="Pecoraro L."/>
            <person name="Huang H.X."/>
            <person name="Xiao X.J."/>
            <person name="Lin M."/>
            <person name="Wu X.Y."/>
            <person name="Wu W.L."/>
            <person name="Chen Y.Y."/>
            <person name="Chang S.B."/>
            <person name="Sakamoto S."/>
            <person name="Ohme-Takagi M."/>
            <person name="Yagi M."/>
            <person name="Zeng S.J."/>
            <person name="Shen C.Y."/>
            <person name="Yeh C.M."/>
            <person name="Luo Y.B."/>
            <person name="Tsai W.C."/>
            <person name="Van de Peer Y."/>
            <person name="Liu Z.J."/>
        </authorList>
    </citation>
    <scope>NUCLEOTIDE SEQUENCE [LARGE SCALE GENOMIC DNA]</scope>
    <source>
        <tissue evidence="3">The whole plant</tissue>
    </source>
</reference>
<proteinExistence type="predicted"/>
<feature type="domain" description="HAT C-terminal dimerisation" evidence="1">
    <location>
        <begin position="149"/>
        <end position="231"/>
    </location>
</feature>
<name>A0A2I0XCX7_9ASPA</name>
<dbReference type="GO" id="GO:0046983">
    <property type="term" value="F:protein dimerization activity"/>
    <property type="evidence" value="ECO:0007669"/>
    <property type="project" value="InterPro"/>
</dbReference>
<gene>
    <name evidence="3" type="ORF">MA16_Dca010491</name>
</gene>
<dbReference type="AlphaFoldDB" id="A0A2I0XCX7"/>
<dbReference type="EMBL" id="KZ501967">
    <property type="protein sequence ID" value="PKU85777.1"/>
    <property type="molecule type" value="Genomic_DNA"/>
</dbReference>
<accession>A0A2I0XCX7</accession>
<organism evidence="3 4">
    <name type="scientific">Dendrobium catenatum</name>
    <dbReference type="NCBI Taxonomy" id="906689"/>
    <lineage>
        <taxon>Eukaryota</taxon>
        <taxon>Viridiplantae</taxon>
        <taxon>Streptophyta</taxon>
        <taxon>Embryophyta</taxon>
        <taxon>Tracheophyta</taxon>
        <taxon>Spermatophyta</taxon>
        <taxon>Magnoliopsida</taxon>
        <taxon>Liliopsida</taxon>
        <taxon>Asparagales</taxon>
        <taxon>Orchidaceae</taxon>
        <taxon>Epidendroideae</taxon>
        <taxon>Malaxideae</taxon>
        <taxon>Dendrobiinae</taxon>
        <taxon>Dendrobium</taxon>
    </lineage>
</organism>
<evidence type="ECO:0000259" key="1">
    <source>
        <dbReference type="Pfam" id="PF05699"/>
    </source>
</evidence>
<dbReference type="Proteomes" id="UP000233837">
    <property type="component" value="Unassembled WGS sequence"/>
</dbReference>
<dbReference type="SUPFAM" id="SSF53098">
    <property type="entry name" value="Ribonuclease H-like"/>
    <property type="match status" value="1"/>
</dbReference>
<evidence type="ECO:0000313" key="4">
    <source>
        <dbReference type="Proteomes" id="UP000233837"/>
    </source>
</evidence>
<dbReference type="STRING" id="906689.A0A2I0XCX7"/>
<dbReference type="PANTHER" id="PTHR23272">
    <property type="entry name" value="BED FINGER-RELATED"/>
    <property type="match status" value="1"/>
</dbReference>
<dbReference type="InterPro" id="IPR008906">
    <property type="entry name" value="HATC_C_dom"/>
</dbReference>
<keyword evidence="4" id="KW-1185">Reference proteome</keyword>
<protein>
    <submittedName>
        <fullName evidence="3">AC transposase</fullName>
    </submittedName>
</protein>
<feature type="domain" description="hAT-like transposase RNase-H fold" evidence="2">
    <location>
        <begin position="40"/>
        <end position="139"/>
    </location>
</feature>